<keyword evidence="3" id="KW-0418">Kinase</keyword>
<sequence length="281" mass="31134">MFHLCYVTLIVVKKPGKIEAKIAQPVNFIVMAVVEFVDVMSQVLLNTTPLPTAFEYEDEDGDYITVSNDDELFALLSYSQCKCEHYGVAAIPISIYPKVQRVRNPLMLEVNTDASSLTIESVNTCNESGSQRSADEQALINLLSGGQISPQELQFLEILGHGSGGTVYSVIHNTSLDFMDHFFKKIDIKPSNMLVNTHGQIKLCDFGVSVQLMTSLTKTYIGTNAYMAPERILGGEYGVHSEIWSLGLSLMELSLGYFPYLPERNKSVTNLMVSLVESVNK</sequence>
<dbReference type="SUPFAM" id="SSF56112">
    <property type="entry name" value="Protein kinase-like (PK-like)"/>
    <property type="match status" value="1"/>
</dbReference>
<dbReference type="PANTHER" id="PTHR48013">
    <property type="entry name" value="DUAL SPECIFICITY MITOGEN-ACTIVATED PROTEIN KINASE KINASE 5-RELATED"/>
    <property type="match status" value="1"/>
</dbReference>
<dbReference type="PANTHER" id="PTHR48013:SF9">
    <property type="entry name" value="DUAL SPECIFICITY MITOGEN-ACTIVATED PROTEIN KINASE KINASE 5"/>
    <property type="match status" value="1"/>
</dbReference>
<comment type="similarity">
    <text evidence="5">Belongs to the protein kinase superfamily. STE Ser/Thr protein kinase family. MAP kinase kinase subfamily.</text>
</comment>
<dbReference type="eggNOG" id="KOG0581">
    <property type="taxonomic scope" value="Eukaryota"/>
</dbReference>
<reference evidence="11" key="1">
    <citation type="submission" date="2017-05" db="UniProtKB">
        <authorList>
            <consortium name="EnsemblMetazoa"/>
        </authorList>
    </citation>
    <scope>IDENTIFICATION</scope>
</reference>
<keyword evidence="4" id="KW-0067">ATP-binding</keyword>
<dbReference type="Pfam" id="PF00564">
    <property type="entry name" value="PB1"/>
    <property type="match status" value="1"/>
</dbReference>
<feature type="domain" description="Protein kinase" evidence="10">
    <location>
        <begin position="1"/>
        <end position="281"/>
    </location>
</feature>
<evidence type="ECO:0000256" key="5">
    <source>
        <dbReference type="ARBA" id="ARBA00038035"/>
    </source>
</evidence>
<dbReference type="SMART" id="SM00220">
    <property type="entry name" value="S_TKc"/>
    <property type="match status" value="1"/>
</dbReference>
<accession>A0A1X7VY33</accession>
<comment type="catalytic activity">
    <reaction evidence="7">
        <text>L-seryl-[protein] + ATP = O-phospho-L-seryl-[protein] + ADP + H(+)</text>
        <dbReference type="Rhea" id="RHEA:17989"/>
        <dbReference type="Rhea" id="RHEA-COMP:9863"/>
        <dbReference type="Rhea" id="RHEA-COMP:11604"/>
        <dbReference type="ChEBI" id="CHEBI:15378"/>
        <dbReference type="ChEBI" id="CHEBI:29999"/>
        <dbReference type="ChEBI" id="CHEBI:30616"/>
        <dbReference type="ChEBI" id="CHEBI:83421"/>
        <dbReference type="ChEBI" id="CHEBI:456216"/>
        <dbReference type="EC" id="2.7.12.2"/>
    </reaction>
</comment>
<dbReference type="EC" id="2.7.12.2" evidence="6"/>
<comment type="catalytic activity">
    <reaction evidence="8">
        <text>L-threonyl-[protein] + ATP = O-phospho-L-threonyl-[protein] + ADP + H(+)</text>
        <dbReference type="Rhea" id="RHEA:46608"/>
        <dbReference type="Rhea" id="RHEA-COMP:11060"/>
        <dbReference type="Rhea" id="RHEA-COMP:11605"/>
        <dbReference type="ChEBI" id="CHEBI:15378"/>
        <dbReference type="ChEBI" id="CHEBI:30013"/>
        <dbReference type="ChEBI" id="CHEBI:30616"/>
        <dbReference type="ChEBI" id="CHEBI:61977"/>
        <dbReference type="ChEBI" id="CHEBI:456216"/>
        <dbReference type="EC" id="2.7.12.2"/>
    </reaction>
</comment>
<dbReference type="Gene3D" id="1.10.510.10">
    <property type="entry name" value="Transferase(Phosphotransferase) domain 1"/>
    <property type="match status" value="1"/>
</dbReference>
<evidence type="ECO:0000256" key="2">
    <source>
        <dbReference type="ARBA" id="ARBA00022741"/>
    </source>
</evidence>
<comment type="catalytic activity">
    <reaction evidence="9">
        <text>L-tyrosyl-[protein] + ATP = O-phospho-L-tyrosyl-[protein] + ADP + H(+)</text>
        <dbReference type="Rhea" id="RHEA:10596"/>
        <dbReference type="Rhea" id="RHEA-COMP:10136"/>
        <dbReference type="Rhea" id="RHEA-COMP:20101"/>
        <dbReference type="ChEBI" id="CHEBI:15378"/>
        <dbReference type="ChEBI" id="CHEBI:30616"/>
        <dbReference type="ChEBI" id="CHEBI:46858"/>
        <dbReference type="ChEBI" id="CHEBI:61978"/>
        <dbReference type="ChEBI" id="CHEBI:456216"/>
        <dbReference type="EC" id="2.7.12.2"/>
    </reaction>
</comment>
<evidence type="ECO:0000256" key="7">
    <source>
        <dbReference type="ARBA" id="ARBA00049014"/>
    </source>
</evidence>
<evidence type="ECO:0000256" key="1">
    <source>
        <dbReference type="ARBA" id="ARBA00022679"/>
    </source>
</evidence>
<dbReference type="GO" id="GO:0005524">
    <property type="term" value="F:ATP binding"/>
    <property type="evidence" value="ECO:0007669"/>
    <property type="project" value="UniProtKB-KW"/>
</dbReference>
<evidence type="ECO:0000256" key="3">
    <source>
        <dbReference type="ARBA" id="ARBA00022777"/>
    </source>
</evidence>
<proteinExistence type="inferred from homology"/>
<evidence type="ECO:0000256" key="6">
    <source>
        <dbReference type="ARBA" id="ARBA00038999"/>
    </source>
</evidence>
<dbReference type="EnsemblMetazoa" id="Aqu2.1.44349_001">
    <property type="protein sequence ID" value="Aqu2.1.44349_001"/>
    <property type="gene ID" value="Aqu2.1.44349"/>
</dbReference>
<protein>
    <recommendedName>
        <fullName evidence="6">mitogen-activated protein kinase kinase</fullName>
        <ecNumber evidence="6">2.7.12.2</ecNumber>
    </recommendedName>
</protein>
<dbReference type="InterPro" id="IPR011009">
    <property type="entry name" value="Kinase-like_dom_sf"/>
</dbReference>
<evidence type="ECO:0000256" key="9">
    <source>
        <dbReference type="ARBA" id="ARBA00051693"/>
    </source>
</evidence>
<dbReference type="Pfam" id="PF00069">
    <property type="entry name" value="Pkinase"/>
    <property type="match status" value="1"/>
</dbReference>
<keyword evidence="2" id="KW-0547">Nucleotide-binding</keyword>
<evidence type="ECO:0000313" key="11">
    <source>
        <dbReference type="EnsemblMetazoa" id="Aqu2.1.44349_001"/>
    </source>
</evidence>
<dbReference type="InParanoid" id="A0A1X7VY33"/>
<dbReference type="Gene3D" id="3.10.20.90">
    <property type="entry name" value="Phosphatidylinositol 3-kinase Catalytic Subunit, Chain A, domain 1"/>
    <property type="match status" value="1"/>
</dbReference>
<evidence type="ECO:0000256" key="8">
    <source>
        <dbReference type="ARBA" id="ARBA00049299"/>
    </source>
</evidence>
<dbReference type="PROSITE" id="PS50011">
    <property type="entry name" value="PROTEIN_KINASE_DOM"/>
    <property type="match status" value="1"/>
</dbReference>
<dbReference type="AlphaFoldDB" id="A0A1X7VY33"/>
<dbReference type="GO" id="GO:0004708">
    <property type="term" value="F:MAP kinase kinase activity"/>
    <property type="evidence" value="ECO:0007669"/>
    <property type="project" value="UniProtKB-EC"/>
</dbReference>
<dbReference type="STRING" id="400682.A0A1X7VY33"/>
<dbReference type="OrthoDB" id="10252354at2759"/>
<name>A0A1X7VY33_AMPQE</name>
<organism evidence="11">
    <name type="scientific">Amphimedon queenslandica</name>
    <name type="common">Sponge</name>
    <dbReference type="NCBI Taxonomy" id="400682"/>
    <lineage>
        <taxon>Eukaryota</taxon>
        <taxon>Metazoa</taxon>
        <taxon>Porifera</taxon>
        <taxon>Demospongiae</taxon>
        <taxon>Heteroscleromorpha</taxon>
        <taxon>Haplosclerida</taxon>
        <taxon>Niphatidae</taxon>
        <taxon>Amphimedon</taxon>
    </lineage>
</organism>
<evidence type="ECO:0000256" key="4">
    <source>
        <dbReference type="ARBA" id="ARBA00022840"/>
    </source>
</evidence>
<evidence type="ECO:0000259" key="10">
    <source>
        <dbReference type="PROSITE" id="PS50011"/>
    </source>
</evidence>
<dbReference type="SUPFAM" id="SSF54277">
    <property type="entry name" value="CAD &amp; PB1 domains"/>
    <property type="match status" value="1"/>
</dbReference>
<dbReference type="InterPro" id="IPR000270">
    <property type="entry name" value="PB1_dom"/>
</dbReference>
<keyword evidence="1" id="KW-0808">Transferase</keyword>
<dbReference type="InterPro" id="IPR000719">
    <property type="entry name" value="Prot_kinase_dom"/>
</dbReference>